<dbReference type="InterPro" id="IPR011990">
    <property type="entry name" value="TPR-like_helical_dom_sf"/>
</dbReference>
<dbReference type="InterPro" id="IPR001867">
    <property type="entry name" value="OmpR/PhoB-type_DNA-bd"/>
</dbReference>
<dbReference type="RefSeq" id="WP_215793303.1">
    <property type="nucleotide sequence ID" value="NZ_JAHKKG010000013.1"/>
</dbReference>
<evidence type="ECO:0000256" key="1">
    <source>
        <dbReference type="ARBA" id="ARBA00005820"/>
    </source>
</evidence>
<dbReference type="PRINTS" id="PR00364">
    <property type="entry name" value="DISEASERSIST"/>
</dbReference>
<evidence type="ECO:0000313" key="6">
    <source>
        <dbReference type="EMBL" id="MBU2669073.1"/>
    </source>
</evidence>
<reference evidence="6 7" key="1">
    <citation type="submission" date="2021-06" db="EMBL/GenBank/DDBJ databases">
        <title>Actinoplanes lichenicola sp. nov., and Actinoplanes ovalisporus sp. nov., isolated from lichen in Thailand.</title>
        <authorList>
            <person name="Saeng-In P."/>
            <person name="Kanchanasin P."/>
            <person name="Yuki M."/>
            <person name="Kudo T."/>
            <person name="Ohkuma M."/>
            <person name="Phongsopitanun W."/>
            <person name="Tanasupawat S."/>
        </authorList>
    </citation>
    <scope>NUCLEOTIDE SEQUENCE [LARGE SCALE GENOMIC DNA]</scope>
    <source>
        <strain evidence="6 7">NBRC 110975</strain>
    </source>
</reference>
<evidence type="ECO:0000313" key="7">
    <source>
        <dbReference type="Proteomes" id="UP001519654"/>
    </source>
</evidence>
<protein>
    <recommendedName>
        <fullName evidence="8">ATPase</fullName>
    </recommendedName>
</protein>
<keyword evidence="7" id="KW-1185">Reference proteome</keyword>
<dbReference type="SUPFAM" id="SSF46894">
    <property type="entry name" value="C-terminal effector domain of the bipartite response regulators"/>
    <property type="match status" value="1"/>
</dbReference>
<dbReference type="Gene3D" id="1.10.10.10">
    <property type="entry name" value="Winged helix-like DNA-binding domain superfamily/Winged helix DNA-binding domain"/>
    <property type="match status" value="1"/>
</dbReference>
<dbReference type="InterPro" id="IPR036388">
    <property type="entry name" value="WH-like_DNA-bd_sf"/>
</dbReference>
<dbReference type="PANTHER" id="PTHR47691">
    <property type="entry name" value="REGULATOR-RELATED"/>
    <property type="match status" value="1"/>
</dbReference>
<dbReference type="Pfam" id="PF03704">
    <property type="entry name" value="BTAD"/>
    <property type="match status" value="1"/>
</dbReference>
<dbReference type="Proteomes" id="UP001519654">
    <property type="component" value="Unassembled WGS sequence"/>
</dbReference>
<feature type="region of interest" description="Disordered" evidence="3">
    <location>
        <begin position="637"/>
        <end position="675"/>
    </location>
</feature>
<dbReference type="CDD" id="cd15831">
    <property type="entry name" value="BTAD"/>
    <property type="match status" value="1"/>
</dbReference>
<dbReference type="InterPro" id="IPR005158">
    <property type="entry name" value="BTAD"/>
</dbReference>
<feature type="domain" description="OmpR/PhoB-type" evidence="4">
    <location>
        <begin position="16"/>
        <end position="86"/>
    </location>
</feature>
<evidence type="ECO:0000256" key="2">
    <source>
        <dbReference type="ARBA" id="ARBA00023125"/>
    </source>
</evidence>
<evidence type="ECO:0000256" key="3">
    <source>
        <dbReference type="SAM" id="MobiDB-lite"/>
    </source>
</evidence>
<organism evidence="6 7">
    <name type="scientific">Paractinoplanes bogorensis</name>
    <dbReference type="NCBI Taxonomy" id="1610840"/>
    <lineage>
        <taxon>Bacteria</taxon>
        <taxon>Bacillati</taxon>
        <taxon>Actinomycetota</taxon>
        <taxon>Actinomycetes</taxon>
        <taxon>Micromonosporales</taxon>
        <taxon>Micromonosporaceae</taxon>
        <taxon>Paractinoplanes</taxon>
    </lineage>
</organism>
<dbReference type="SUPFAM" id="SSF52540">
    <property type="entry name" value="P-loop containing nucleoside triphosphate hydrolases"/>
    <property type="match status" value="1"/>
</dbReference>
<dbReference type="Gene3D" id="1.25.40.10">
    <property type="entry name" value="Tetratricopeptide repeat domain"/>
    <property type="match status" value="2"/>
</dbReference>
<dbReference type="PANTHER" id="PTHR47691:SF3">
    <property type="entry name" value="HTH-TYPE TRANSCRIPTIONAL REGULATOR RV0890C-RELATED"/>
    <property type="match status" value="1"/>
</dbReference>
<accession>A0ABS5Z059</accession>
<dbReference type="SMART" id="SM00862">
    <property type="entry name" value="Trans_reg_C"/>
    <property type="match status" value="1"/>
</dbReference>
<sequence>MLTVAVLGPLDLRLDGVRLEVPAGRTTEVLIRLALDAGHAVRAERLIEDLWAGRATPNVLQAKVSKLRRVLGDPGLVSGGPTGYTLHVDPSGVDALEVLRTAALPRPDTGLLTHFRGDELLPDAGDGEWLGPWRGRLAEARLRLTEAYAESRLDAGSSSSSELRELVAAHPLSENLWRQLITALYREGRQADALDAYRQARTRLADELGLDPGPALRDLERRILVQDAGLAAGNLPALTASMIGRDAELSEVVRLMSAARMVTVVGPAGVGKTRLAIEAARGAGGWFVRLETANDQTDVWRAVGETFSLPEANEPMVLERVRTLRALLVLDNCEQVAEPLAPIVERILTAAPGITVLATSQVPLTIEGETAYGLGPLPSDAAAELFRERANRHRRIGPDEDVDSVVRQLDGLPLAIELAAARAKALPVREIARRLDDRFTLLNDPNSRRPARRRTLRAAIEWSYDLLFPDDQRGLWALATFAGGAPLEAAERVLTALGVPSQAALDVLDRLVDRSLAIAEIGAAGARYRLLDSVRAYGRERIAQSGLSDAAAKAHATWYATMAADADPHGAGQANYVSFARTERADIDAAIAWSRTHDPHTALRIVNGFGWAWIFLGAGRDAARRARMVALSALAEPNAQDAHRPPGSEARKTPPTGNRQTRSAAVAADPEAGDVPTDERVDALLFAAWFEASGGDLERAFADVETARRIAPEPRTLLFLAFLHSQHGRPAAALEAIAEFRKSAQGWEAGAAALLAAWAYTGLGDTVRARAACDQAIGILTPLGDAWALSHAEALLGGLAQAEHRFADAVAHLGAAADAAHRLGFAAAESLHLANLGRAQQQNGTLLDALETLERAAVTAESVSDLRNVAYARTRRARVLRALGRLDEARADVAVARRCYDDLFARYLSAALTNDAPALHQVVADAREVSDHEVELLALDELAALEPDDTTAQELRAAADALLPAVAHLVTPDDRHPRT</sequence>
<gene>
    <name evidence="6" type="ORF">KOI35_36730</name>
</gene>
<dbReference type="InterPro" id="IPR027417">
    <property type="entry name" value="P-loop_NTPase"/>
</dbReference>
<evidence type="ECO:0000259" key="4">
    <source>
        <dbReference type="SMART" id="SM00862"/>
    </source>
</evidence>
<proteinExistence type="inferred from homology"/>
<dbReference type="InterPro" id="IPR016032">
    <property type="entry name" value="Sig_transdc_resp-reg_C-effctor"/>
</dbReference>
<evidence type="ECO:0008006" key="8">
    <source>
        <dbReference type="Google" id="ProtNLM"/>
    </source>
</evidence>
<feature type="domain" description="Bacterial transcriptional activator" evidence="5">
    <location>
        <begin position="93"/>
        <end position="224"/>
    </location>
</feature>
<keyword evidence="2" id="KW-0238">DNA-binding</keyword>
<dbReference type="SMART" id="SM01043">
    <property type="entry name" value="BTAD"/>
    <property type="match status" value="1"/>
</dbReference>
<comment type="caution">
    <text evidence="6">The sequence shown here is derived from an EMBL/GenBank/DDBJ whole genome shotgun (WGS) entry which is preliminary data.</text>
</comment>
<dbReference type="EMBL" id="JAHKKG010000013">
    <property type="protein sequence ID" value="MBU2669073.1"/>
    <property type="molecule type" value="Genomic_DNA"/>
</dbReference>
<evidence type="ECO:0000259" key="5">
    <source>
        <dbReference type="SMART" id="SM01043"/>
    </source>
</evidence>
<name>A0ABS5Z059_9ACTN</name>
<dbReference type="SUPFAM" id="SSF48452">
    <property type="entry name" value="TPR-like"/>
    <property type="match status" value="2"/>
</dbReference>
<comment type="similarity">
    <text evidence="1">Belongs to the AfsR/DnrI/RedD regulatory family.</text>
</comment>
<feature type="compositionally biased region" description="Basic and acidic residues" evidence="3">
    <location>
        <begin position="641"/>
        <end position="652"/>
    </location>
</feature>